<name>A0A9D1G4Z8_9FIRM</name>
<dbReference type="EMBL" id="DVJS01000051">
    <property type="protein sequence ID" value="HIS96784.1"/>
    <property type="molecule type" value="Genomic_DNA"/>
</dbReference>
<evidence type="ECO:0000313" key="3">
    <source>
        <dbReference type="Proteomes" id="UP000886876"/>
    </source>
</evidence>
<dbReference type="InterPro" id="IPR029044">
    <property type="entry name" value="Nucleotide-diphossugar_trans"/>
</dbReference>
<dbReference type="InterPro" id="IPR050486">
    <property type="entry name" value="Mannose-1P_guanyltransferase"/>
</dbReference>
<reference evidence="2" key="1">
    <citation type="submission" date="2020-10" db="EMBL/GenBank/DDBJ databases">
        <authorList>
            <person name="Gilroy R."/>
        </authorList>
    </citation>
    <scope>NUCLEOTIDE SEQUENCE</scope>
    <source>
        <strain evidence="2">ChiHecec3B27-6122</strain>
    </source>
</reference>
<evidence type="ECO:0000313" key="2">
    <source>
        <dbReference type="EMBL" id="HIS96784.1"/>
    </source>
</evidence>
<proteinExistence type="predicted"/>
<comment type="caution">
    <text evidence="2">The sequence shown here is derived from an EMBL/GenBank/DDBJ whole genome shotgun (WGS) entry which is preliminary data.</text>
</comment>
<dbReference type="CDD" id="cd04181">
    <property type="entry name" value="NTP_transferase"/>
    <property type="match status" value="1"/>
</dbReference>
<sequence length="343" mass="37358">MKAIIMAGGEGRRLKAVTGSLPKPMVPLLGKPLMERTIELLTANGITDICAALGYNPAPIIEHFGDGAAFGAHLCYRIEDKPLGTAGGVKNCMDFIGDEPFLVLSGDAACDFELGRLVSEHERRRPAVTMALYESRDPLRYGLVVPDASGSVRCFIEKPPWERVVTDLVNTGIYVIEPRAMELVPEGESFDFASGLFPKLLERGDEILGLALEGYWCDIGTPRAYFQCCLDALDGVLKLPDVPAEAPPKAEHERRKPLGRGAPVERRVGCRDRAKLMRRISETMMEAGAALDDGICLKSEHCALRISPDPDREEIRIETSARDAAFSGHLADALEGLANSLNE</sequence>
<dbReference type="PANTHER" id="PTHR22572">
    <property type="entry name" value="SUGAR-1-PHOSPHATE GUANYL TRANSFERASE"/>
    <property type="match status" value="1"/>
</dbReference>
<feature type="domain" description="Nucleotidyl transferase" evidence="1">
    <location>
        <begin position="2"/>
        <end position="231"/>
    </location>
</feature>
<evidence type="ECO:0000259" key="1">
    <source>
        <dbReference type="Pfam" id="PF00483"/>
    </source>
</evidence>
<protein>
    <submittedName>
        <fullName evidence="2">Nucleotidyltransferase family protein</fullName>
    </submittedName>
</protein>
<organism evidence="2 3">
    <name type="scientific">Candidatus Scatomorpha pullistercoris</name>
    <dbReference type="NCBI Taxonomy" id="2840929"/>
    <lineage>
        <taxon>Bacteria</taxon>
        <taxon>Bacillati</taxon>
        <taxon>Bacillota</taxon>
        <taxon>Clostridia</taxon>
        <taxon>Eubacteriales</taxon>
        <taxon>Candidatus Scatomorpha</taxon>
    </lineage>
</organism>
<reference evidence="2" key="2">
    <citation type="journal article" date="2021" name="PeerJ">
        <title>Extensive microbial diversity within the chicken gut microbiome revealed by metagenomics and culture.</title>
        <authorList>
            <person name="Gilroy R."/>
            <person name="Ravi A."/>
            <person name="Getino M."/>
            <person name="Pursley I."/>
            <person name="Horton D.L."/>
            <person name="Alikhan N.F."/>
            <person name="Baker D."/>
            <person name="Gharbi K."/>
            <person name="Hall N."/>
            <person name="Watson M."/>
            <person name="Adriaenssens E.M."/>
            <person name="Foster-Nyarko E."/>
            <person name="Jarju S."/>
            <person name="Secka A."/>
            <person name="Antonio M."/>
            <person name="Oren A."/>
            <person name="Chaudhuri R.R."/>
            <person name="La Ragione R."/>
            <person name="Hildebrand F."/>
            <person name="Pallen M.J."/>
        </authorList>
    </citation>
    <scope>NUCLEOTIDE SEQUENCE</scope>
    <source>
        <strain evidence="2">ChiHecec3B27-6122</strain>
    </source>
</reference>
<dbReference type="Pfam" id="PF00483">
    <property type="entry name" value="NTP_transferase"/>
    <property type="match status" value="1"/>
</dbReference>
<dbReference type="Proteomes" id="UP000886876">
    <property type="component" value="Unassembled WGS sequence"/>
</dbReference>
<dbReference type="Gene3D" id="3.90.550.10">
    <property type="entry name" value="Spore Coat Polysaccharide Biosynthesis Protein SpsA, Chain A"/>
    <property type="match status" value="1"/>
</dbReference>
<dbReference type="SUPFAM" id="SSF53448">
    <property type="entry name" value="Nucleotide-diphospho-sugar transferases"/>
    <property type="match status" value="1"/>
</dbReference>
<dbReference type="InterPro" id="IPR005835">
    <property type="entry name" value="NTP_transferase_dom"/>
</dbReference>
<gene>
    <name evidence="2" type="ORF">IAD42_02295</name>
</gene>
<dbReference type="AlphaFoldDB" id="A0A9D1G4Z8"/>
<accession>A0A9D1G4Z8</accession>